<dbReference type="EMBL" id="FOZK01000001">
    <property type="protein sequence ID" value="SFR85152.1"/>
    <property type="molecule type" value="Genomic_DNA"/>
</dbReference>
<organism evidence="3 4">
    <name type="scientific">Halomicrobium zhouii</name>
    <dbReference type="NCBI Taxonomy" id="767519"/>
    <lineage>
        <taxon>Archaea</taxon>
        <taxon>Methanobacteriati</taxon>
        <taxon>Methanobacteriota</taxon>
        <taxon>Stenosarchaea group</taxon>
        <taxon>Halobacteria</taxon>
        <taxon>Halobacteriales</taxon>
        <taxon>Haloarculaceae</taxon>
        <taxon>Halomicrobium</taxon>
    </lineage>
</organism>
<evidence type="ECO:0000313" key="4">
    <source>
        <dbReference type="Proteomes" id="UP000199062"/>
    </source>
</evidence>
<feature type="domain" description="Cupin type-2" evidence="2">
    <location>
        <begin position="35"/>
        <end position="97"/>
    </location>
</feature>
<dbReference type="PANTHER" id="PTHR37694:SF1">
    <property type="entry name" value="SLR8022 PROTEIN"/>
    <property type="match status" value="1"/>
</dbReference>
<dbReference type="PANTHER" id="PTHR37694">
    <property type="entry name" value="SLR8022 PROTEIN"/>
    <property type="match status" value="1"/>
</dbReference>
<evidence type="ECO:0000259" key="2">
    <source>
        <dbReference type="Pfam" id="PF07883"/>
    </source>
</evidence>
<dbReference type="Pfam" id="PF07883">
    <property type="entry name" value="Cupin_2"/>
    <property type="match status" value="1"/>
</dbReference>
<reference evidence="3 4" key="1">
    <citation type="submission" date="2016-10" db="EMBL/GenBank/DDBJ databases">
        <authorList>
            <person name="de Groot N.N."/>
        </authorList>
    </citation>
    <scope>NUCLEOTIDE SEQUENCE [LARGE SCALE GENOMIC DNA]</scope>
    <source>
        <strain evidence="3 4">CGMCC 1.10457</strain>
    </source>
</reference>
<gene>
    <name evidence="3" type="ORF">SAMN05216559_0042</name>
</gene>
<keyword evidence="4" id="KW-1185">Reference proteome</keyword>
<name>A0A1I6K1M2_9EURY</name>
<proteinExistence type="predicted"/>
<dbReference type="AlphaFoldDB" id="A0A1I6K1M2"/>
<sequence>MVATDFTSERAFEDDRFRASVLHESDSQKVVMGYFRPGQFIPVHAPDSQVAITVHSGKGVVREGETDHHVEPGSVVVVPAGEKRGVRAETELQATLVTAPPPGEAAHEPVRRGLERDEFEPELE</sequence>
<dbReference type="SUPFAM" id="SSF51182">
    <property type="entry name" value="RmlC-like cupins"/>
    <property type="match status" value="1"/>
</dbReference>
<dbReference type="Proteomes" id="UP000199062">
    <property type="component" value="Unassembled WGS sequence"/>
</dbReference>
<dbReference type="Gene3D" id="2.60.120.10">
    <property type="entry name" value="Jelly Rolls"/>
    <property type="match status" value="1"/>
</dbReference>
<dbReference type="STRING" id="767519.SAMN05216559_0042"/>
<feature type="region of interest" description="Disordered" evidence="1">
    <location>
        <begin position="97"/>
        <end position="124"/>
    </location>
</feature>
<protein>
    <submittedName>
        <fullName evidence="3">Cupin domain protein</fullName>
    </submittedName>
</protein>
<dbReference type="InterPro" id="IPR013096">
    <property type="entry name" value="Cupin_2"/>
</dbReference>
<evidence type="ECO:0000256" key="1">
    <source>
        <dbReference type="SAM" id="MobiDB-lite"/>
    </source>
</evidence>
<accession>A0A1I6K1M2</accession>
<feature type="compositionally biased region" description="Basic and acidic residues" evidence="1">
    <location>
        <begin position="105"/>
        <end position="116"/>
    </location>
</feature>
<dbReference type="InterPro" id="IPR011051">
    <property type="entry name" value="RmlC_Cupin_sf"/>
</dbReference>
<dbReference type="OrthoDB" id="186771at2157"/>
<dbReference type="RefSeq" id="WP_089812745.1">
    <property type="nucleotide sequence ID" value="NZ_FOZK01000001.1"/>
</dbReference>
<dbReference type="InterPro" id="IPR014710">
    <property type="entry name" value="RmlC-like_jellyroll"/>
</dbReference>
<evidence type="ECO:0000313" key="3">
    <source>
        <dbReference type="EMBL" id="SFR85152.1"/>
    </source>
</evidence>